<dbReference type="GO" id="GO:0072318">
    <property type="term" value="P:clathrin coat disassembly"/>
    <property type="evidence" value="ECO:0007669"/>
    <property type="project" value="TreeGrafter"/>
</dbReference>
<feature type="compositionally biased region" description="Polar residues" evidence="2">
    <location>
        <begin position="320"/>
        <end position="329"/>
    </location>
</feature>
<dbReference type="Proteomes" id="UP000634136">
    <property type="component" value="Unassembled WGS sequence"/>
</dbReference>
<name>A0A834X8G5_9FABA</name>
<feature type="compositionally biased region" description="Basic and acidic residues" evidence="2">
    <location>
        <begin position="181"/>
        <end position="204"/>
    </location>
</feature>
<dbReference type="PANTHER" id="PTHR23172:SF19">
    <property type="entry name" value="J DOMAIN-CONTAINING PROTEIN"/>
    <property type="match status" value="1"/>
</dbReference>
<feature type="compositionally biased region" description="Low complexity" evidence="2">
    <location>
        <begin position="272"/>
        <end position="287"/>
    </location>
</feature>
<feature type="region of interest" description="Disordered" evidence="2">
    <location>
        <begin position="421"/>
        <end position="753"/>
    </location>
</feature>
<feature type="compositionally biased region" description="Low complexity" evidence="2">
    <location>
        <begin position="157"/>
        <end position="175"/>
    </location>
</feature>
<accession>A0A834X8G5</accession>
<dbReference type="GO" id="GO:0072583">
    <property type="term" value="P:clathrin-dependent endocytosis"/>
    <property type="evidence" value="ECO:0007669"/>
    <property type="project" value="TreeGrafter"/>
</dbReference>
<feature type="compositionally biased region" description="Basic and acidic residues" evidence="2">
    <location>
        <begin position="513"/>
        <end position="674"/>
    </location>
</feature>
<feature type="region of interest" description="Disordered" evidence="2">
    <location>
        <begin position="18"/>
        <end position="133"/>
    </location>
</feature>
<feature type="compositionally biased region" description="Basic and acidic residues" evidence="2">
    <location>
        <begin position="330"/>
        <end position="355"/>
    </location>
</feature>
<dbReference type="AlphaFoldDB" id="A0A834X8G5"/>
<feature type="region of interest" description="Disordered" evidence="2">
    <location>
        <begin position="798"/>
        <end position="838"/>
    </location>
</feature>
<feature type="compositionally biased region" description="Pro residues" evidence="2">
    <location>
        <begin position="425"/>
        <end position="437"/>
    </location>
</feature>
<dbReference type="FunFam" id="1.10.287.110:FF:000009">
    <property type="entry name" value="Auxilin-related protein 1"/>
    <property type="match status" value="1"/>
</dbReference>
<dbReference type="InterPro" id="IPR036869">
    <property type="entry name" value="J_dom_sf"/>
</dbReference>
<dbReference type="GO" id="GO:0031982">
    <property type="term" value="C:vesicle"/>
    <property type="evidence" value="ECO:0007669"/>
    <property type="project" value="TreeGrafter"/>
</dbReference>
<feature type="region of interest" description="Disordered" evidence="2">
    <location>
        <begin position="156"/>
        <end position="244"/>
    </location>
</feature>
<feature type="compositionally biased region" description="Polar residues" evidence="2">
    <location>
        <begin position="225"/>
        <end position="240"/>
    </location>
</feature>
<feature type="compositionally biased region" description="Low complexity" evidence="2">
    <location>
        <begin position="26"/>
        <end position="37"/>
    </location>
</feature>
<dbReference type="PANTHER" id="PTHR23172">
    <property type="entry name" value="AUXILIN/CYCLIN G-ASSOCIATED KINASE-RELATED"/>
    <property type="match status" value="1"/>
</dbReference>
<feature type="compositionally biased region" description="Polar residues" evidence="2">
    <location>
        <begin position="69"/>
        <end position="78"/>
    </location>
</feature>
<sequence>MNDFDGLLAADFGFKPQGKAAPMAASKGSSNVTTSSSLNFDLGSRGASRSTATSNSFGGNFMDDGDSLFKSSGNQRNQDIGGFGDLFGGTARNTSKSESRAADSSFNLDSMFPGSSDFGPKSPNSPVYDKPVYDDDIFDGVPGLKSSSKVKYEDVFASASSAPEASGSSSFDDLLGGFGNSERESKSAGGKRSEKDDKGIRDFDDLIPGFGGSGLAGERPARDTGFSSEPTASASKTNASVADDPFKVFESASAPKDSSAAHFTDPLEEISKFSSSRSAKSDNSSSSNGRVYDDIDPFDGLGKSVPAFSSERNNRKADSPSRTNTSTSWTRDKEPDEKSSVRSPERHSQSRDREFPQNPFDRPTYSSDSIKPVGQRASSPSYNNAGFKEANIQVDTSPKYEENLDPLDDVWLTVSEVPLFTQPTAAPPPSRPPPPRPVNARKKANEFSSFPNSTGFSQGHKSSPAAARVSTTSQFDELEDFAMDSNHSNDDEYGSGVPNEELEMNSAAAAMKEAMDRAEAKFRHAKGVRERESTKAARSKEGGLFERDERAMQEEREKQERLDREQQQREREEKEQRRLEREREEKERELQRLAREREKARQAVERATREARERAAAEARLKAERAAVEKANAEARERAERAAVQRAQAEARERAAAEAKERAEKAAADARERANAASAARAAAEARARAERAAVERAASEARERAAAEARERAAAAARMNQQKNENDLESFFSMGTRASSVPRPPRANSSDSVFDTQFQADVTRKSTGASSSMKKASSSVNIVDDLSAIFGAAPSSGDFQDIEGESEERRRARLERHQRTQERAAKALAEKNQRDLQTQREQAERHRLAETLDFEIKRWAAGKEGNLRALLSTLQYVLWPECGWQPVSLTDLITAASVKKVYRKATLCIHPDKVQQKGANLQQKYVAEKVFDLLKEAWNKFNSEELF</sequence>
<feature type="compositionally biased region" description="Polar residues" evidence="2">
    <location>
        <begin position="446"/>
        <end position="461"/>
    </location>
</feature>
<keyword evidence="1" id="KW-0175">Coiled coil</keyword>
<dbReference type="GO" id="GO:0005737">
    <property type="term" value="C:cytoplasm"/>
    <property type="evidence" value="ECO:0007669"/>
    <property type="project" value="TreeGrafter"/>
</dbReference>
<reference evidence="3" key="1">
    <citation type="submission" date="2020-09" db="EMBL/GenBank/DDBJ databases">
        <title>Genome-Enabled Discovery of Anthraquinone Biosynthesis in Senna tora.</title>
        <authorList>
            <person name="Kang S.-H."/>
            <person name="Pandey R.P."/>
            <person name="Lee C.-M."/>
            <person name="Sim J.-S."/>
            <person name="Jeong J.-T."/>
            <person name="Choi B.-S."/>
            <person name="Jung M."/>
            <person name="Ginzburg D."/>
            <person name="Zhao K."/>
            <person name="Won S.Y."/>
            <person name="Oh T.-J."/>
            <person name="Yu Y."/>
            <person name="Kim N.-H."/>
            <person name="Lee O.R."/>
            <person name="Lee T.-H."/>
            <person name="Bashyal P."/>
            <person name="Kim T.-S."/>
            <person name="Lee W.-H."/>
            <person name="Kawkins C."/>
            <person name="Kim C.-K."/>
            <person name="Kim J.S."/>
            <person name="Ahn B.O."/>
            <person name="Rhee S.Y."/>
            <person name="Sohng J.K."/>
        </authorList>
    </citation>
    <scope>NUCLEOTIDE SEQUENCE</scope>
    <source>
        <tissue evidence="3">Leaf</tissue>
    </source>
</reference>
<organism evidence="3 4">
    <name type="scientific">Senna tora</name>
    <dbReference type="NCBI Taxonomy" id="362788"/>
    <lineage>
        <taxon>Eukaryota</taxon>
        <taxon>Viridiplantae</taxon>
        <taxon>Streptophyta</taxon>
        <taxon>Embryophyta</taxon>
        <taxon>Tracheophyta</taxon>
        <taxon>Spermatophyta</taxon>
        <taxon>Magnoliopsida</taxon>
        <taxon>eudicotyledons</taxon>
        <taxon>Gunneridae</taxon>
        <taxon>Pentapetalae</taxon>
        <taxon>rosids</taxon>
        <taxon>fabids</taxon>
        <taxon>Fabales</taxon>
        <taxon>Fabaceae</taxon>
        <taxon>Caesalpinioideae</taxon>
        <taxon>Cassia clade</taxon>
        <taxon>Senna</taxon>
    </lineage>
</organism>
<dbReference type="SUPFAM" id="SSF46565">
    <property type="entry name" value="Chaperone J-domain"/>
    <property type="match status" value="1"/>
</dbReference>
<gene>
    <name evidence="3" type="ORF">G2W53_008626</name>
</gene>
<comment type="caution">
    <text evidence="3">The sequence shown here is derived from an EMBL/GenBank/DDBJ whole genome shotgun (WGS) entry which is preliminary data.</text>
</comment>
<dbReference type="Gene3D" id="1.10.287.110">
    <property type="entry name" value="DnaJ domain"/>
    <property type="match status" value="1"/>
</dbReference>
<feature type="compositionally biased region" description="Basic and acidic residues" evidence="2">
    <location>
        <begin position="808"/>
        <end position="838"/>
    </location>
</feature>
<evidence type="ECO:0000256" key="2">
    <source>
        <dbReference type="SAM" id="MobiDB-lite"/>
    </source>
</evidence>
<dbReference type="GO" id="GO:0030276">
    <property type="term" value="F:clathrin binding"/>
    <property type="evidence" value="ECO:0007669"/>
    <property type="project" value="TreeGrafter"/>
</dbReference>
<feature type="compositionally biased region" description="Basic and acidic residues" evidence="2">
    <location>
        <begin position="684"/>
        <end position="714"/>
    </location>
</feature>
<evidence type="ECO:0000313" key="3">
    <source>
        <dbReference type="EMBL" id="KAF7840144.1"/>
    </source>
</evidence>
<protein>
    <submittedName>
        <fullName evidence="3">Auxilin-related protein 2-like</fullName>
    </submittedName>
</protein>
<feature type="region of interest" description="Disordered" evidence="2">
    <location>
        <begin position="270"/>
        <end position="402"/>
    </location>
</feature>
<proteinExistence type="predicted"/>
<dbReference type="EMBL" id="JAAIUW010000003">
    <property type="protein sequence ID" value="KAF7840144.1"/>
    <property type="molecule type" value="Genomic_DNA"/>
</dbReference>
<feature type="compositionally biased region" description="Polar residues" evidence="2">
    <location>
        <begin position="47"/>
        <end position="58"/>
    </location>
</feature>
<evidence type="ECO:0000256" key="1">
    <source>
        <dbReference type="ARBA" id="ARBA00023054"/>
    </source>
</evidence>
<dbReference type="OrthoDB" id="1717591at2759"/>
<evidence type="ECO:0000313" key="4">
    <source>
        <dbReference type="Proteomes" id="UP000634136"/>
    </source>
</evidence>
<keyword evidence="4" id="KW-1185">Reference proteome</keyword>